<dbReference type="Proteomes" id="UP000250136">
    <property type="component" value="Chromosome"/>
</dbReference>
<dbReference type="EMBL" id="CP015105">
    <property type="protein sequence ID" value="ASJ11913.1"/>
    <property type="molecule type" value="Genomic_DNA"/>
</dbReference>
<reference evidence="3" key="4">
    <citation type="submission" date="2016-10" db="EMBL/GenBank/DDBJ databases">
        <authorList>
            <person name="de Groot N.N."/>
        </authorList>
    </citation>
    <scope>NUCLEOTIDE SEQUENCE [LARGE SCALE GENOMIC DNA]</scope>
    <source>
        <strain evidence="3">OGL-20</strain>
    </source>
</reference>
<reference evidence="5" key="3">
    <citation type="submission" date="2016-10" db="EMBL/GenBank/DDBJ databases">
        <authorList>
            <person name="Varghese N."/>
            <person name="Submissions S."/>
        </authorList>
    </citation>
    <scope>NUCLEOTIDE SEQUENCE [LARGE SCALE GENOMIC DNA]</scope>
    <source>
        <strain evidence="5">OGL-20</strain>
    </source>
</reference>
<evidence type="ECO:0000313" key="2">
    <source>
        <dbReference type="EMBL" id="KQH81679.1"/>
    </source>
</evidence>
<dbReference type="OrthoDB" id="85297at2157"/>
<dbReference type="AlphaFoldDB" id="A0A0Q2MPT4"/>
<dbReference type="Proteomes" id="UP000051862">
    <property type="component" value="Unassembled WGS sequence"/>
</dbReference>
<gene>
    <name evidence="1" type="ORF">A3L14_02980</name>
    <name evidence="2" type="ORF">AMR53_09790</name>
    <name evidence="3" type="ORF">SAMN05216170_1683</name>
</gene>
<protein>
    <submittedName>
        <fullName evidence="2">Uncharacterized protein</fullName>
    </submittedName>
</protein>
<reference evidence="2 4" key="1">
    <citation type="submission" date="2015-08" db="EMBL/GenBank/DDBJ databases">
        <title>Thermococcus thioreducens DSM 14981 genome sequencing.</title>
        <authorList>
            <person name="Hong S.-J."/>
            <person name="Kim M.-C."/>
            <person name="Shin J.-H."/>
        </authorList>
    </citation>
    <scope>NUCLEOTIDE SEQUENCE [LARGE SCALE GENOMIC DNA]</scope>
    <source>
        <strain evidence="2 4">DSM 14981</strain>
    </source>
</reference>
<evidence type="ECO:0000313" key="5">
    <source>
        <dbReference type="Proteomes" id="UP000182125"/>
    </source>
</evidence>
<name>A0A0Q2MPT4_9EURY</name>
<dbReference type="Proteomes" id="UP000182125">
    <property type="component" value="Unassembled WGS sequence"/>
</dbReference>
<proteinExistence type="predicted"/>
<dbReference type="RefSeq" id="WP_055430081.1">
    <property type="nucleotide sequence ID" value="NZ_CP015105.1"/>
</dbReference>
<dbReference type="EMBL" id="FOIW01000002">
    <property type="protein sequence ID" value="SEW11637.1"/>
    <property type="molecule type" value="Genomic_DNA"/>
</dbReference>
<evidence type="ECO:0000313" key="4">
    <source>
        <dbReference type="Proteomes" id="UP000051862"/>
    </source>
</evidence>
<keyword evidence="6" id="KW-1185">Reference proteome</keyword>
<evidence type="ECO:0000313" key="1">
    <source>
        <dbReference type="EMBL" id="ASJ11913.1"/>
    </source>
</evidence>
<sequence>MPMEELYAITTRELAKDLVFEIDDEPVTLSIRGVLLARTDSKGYNFSFFELSEEEFVLVVQMKGFVVYLGIESDEELEEEVYPELVRALLEHLAPQIALLITKAEKDYPGRADLLLDDDMSSDLKEFFYGLLVKHRQGKPVYEQTEVA</sequence>
<evidence type="ECO:0000313" key="6">
    <source>
        <dbReference type="Proteomes" id="UP000250136"/>
    </source>
</evidence>
<dbReference type="EMBL" id="LIXN01000018">
    <property type="protein sequence ID" value="KQH81679.1"/>
    <property type="molecule type" value="Genomic_DNA"/>
</dbReference>
<organism evidence="2 4">
    <name type="scientific">Thermococcus thioreducens</name>
    <dbReference type="NCBI Taxonomy" id="277988"/>
    <lineage>
        <taxon>Archaea</taxon>
        <taxon>Methanobacteriati</taxon>
        <taxon>Methanobacteriota</taxon>
        <taxon>Thermococci</taxon>
        <taxon>Thermococcales</taxon>
        <taxon>Thermococcaceae</taxon>
        <taxon>Thermococcus</taxon>
    </lineage>
</organism>
<reference evidence="1 6" key="2">
    <citation type="submission" date="2016-04" db="EMBL/GenBank/DDBJ databases">
        <title>Complete genome sequence of Thermococcus thioreducens type strain OGL-20P.</title>
        <authorList>
            <person name="Oger P.M."/>
        </authorList>
    </citation>
    <scope>NUCLEOTIDE SEQUENCE [LARGE SCALE GENOMIC DNA]</scope>
    <source>
        <strain evidence="1 6">OGL-20P</strain>
    </source>
</reference>
<dbReference type="GeneID" id="33333352"/>
<dbReference type="STRING" id="277988.SAMN05216170_1683"/>
<evidence type="ECO:0000313" key="3">
    <source>
        <dbReference type="EMBL" id="SEW11637.1"/>
    </source>
</evidence>
<dbReference type="KEGG" id="ttd:A3L14_02980"/>
<dbReference type="PATRIC" id="fig|277988.4.peg.2062"/>
<accession>A0A0Q2MPT4</accession>